<accession>A0A1G7ICT7</accession>
<protein>
    <submittedName>
        <fullName evidence="8">Phospholipid/cholesterol/gamma-HCH transport system permease protein</fullName>
    </submittedName>
</protein>
<evidence type="ECO:0000313" key="9">
    <source>
        <dbReference type="Proteomes" id="UP000182427"/>
    </source>
</evidence>
<proteinExistence type="inferred from homology"/>
<gene>
    <name evidence="8" type="ORF">SAMN05444167_1403</name>
</gene>
<feature type="transmembrane region" description="Helical" evidence="7">
    <location>
        <begin position="151"/>
        <end position="177"/>
    </location>
</feature>
<keyword evidence="9" id="KW-1185">Reference proteome</keyword>
<dbReference type="InterPro" id="IPR003453">
    <property type="entry name" value="ABC_MlaE_roteobac"/>
</dbReference>
<dbReference type="AlphaFoldDB" id="A0A1G7ICT7"/>
<feature type="transmembrane region" description="Helical" evidence="7">
    <location>
        <begin position="230"/>
        <end position="249"/>
    </location>
</feature>
<evidence type="ECO:0000256" key="6">
    <source>
        <dbReference type="ARBA" id="ARBA00023136"/>
    </source>
</evidence>
<dbReference type="EMBL" id="LT629690">
    <property type="protein sequence ID" value="SDF10557.1"/>
    <property type="molecule type" value="Genomic_DNA"/>
</dbReference>
<reference evidence="8 9" key="1">
    <citation type="submission" date="2016-10" db="EMBL/GenBank/DDBJ databases">
        <authorList>
            <person name="de Groot N.N."/>
        </authorList>
    </citation>
    <scope>NUCLEOTIDE SEQUENCE [LARGE SCALE GENOMIC DNA]</scope>
    <source>
        <strain evidence="8 9">GAS232</strain>
    </source>
</reference>
<name>A0A1G7ICT7_9BACT</name>
<evidence type="ECO:0000256" key="4">
    <source>
        <dbReference type="ARBA" id="ARBA00022692"/>
    </source>
</evidence>
<evidence type="ECO:0000256" key="1">
    <source>
        <dbReference type="ARBA" id="ARBA00004141"/>
    </source>
</evidence>
<evidence type="ECO:0000256" key="2">
    <source>
        <dbReference type="ARBA" id="ARBA00007556"/>
    </source>
</evidence>
<evidence type="ECO:0000256" key="5">
    <source>
        <dbReference type="ARBA" id="ARBA00022989"/>
    </source>
</evidence>
<feature type="transmembrane region" description="Helical" evidence="7">
    <location>
        <begin position="50"/>
        <end position="69"/>
    </location>
</feature>
<dbReference type="Pfam" id="PF02405">
    <property type="entry name" value="MlaE"/>
    <property type="match status" value="1"/>
</dbReference>
<dbReference type="InterPro" id="IPR030802">
    <property type="entry name" value="Permease_MalE"/>
</dbReference>
<comment type="subcellular location">
    <subcellularLocation>
        <location evidence="1">Membrane</location>
        <topology evidence="1">Multi-pass membrane protein</topology>
    </subcellularLocation>
</comment>
<keyword evidence="4 7" id="KW-0812">Transmembrane</keyword>
<dbReference type="PANTHER" id="PTHR30188">
    <property type="entry name" value="ABC TRANSPORTER PERMEASE PROTEIN-RELATED"/>
    <property type="match status" value="1"/>
</dbReference>
<dbReference type="GO" id="GO:0043190">
    <property type="term" value="C:ATP-binding cassette (ABC) transporter complex"/>
    <property type="evidence" value="ECO:0007669"/>
    <property type="project" value="InterPro"/>
</dbReference>
<comment type="caution">
    <text evidence="7">Lacks conserved residue(s) required for the propagation of feature annotation.</text>
</comment>
<sequence>MKFVSPTEFTKDKLWSVQEYSLLCGRSIASLFSRPIYFSDIFTQMDSIGIGSLPIVILSGFFTGCVLALQSVSSLKEFGAVSMTGTLVALSMVKELGPVLTGLMVSGRNASGMASELGSMKVTEQLDAMRALGVDPIRKLVAPRVSATVFMLFWLTVISDAVGMLGGGLVGVFMLGLNGHSYWRTSYRALNYGDVVQGMMKPVFFGFIIATVGCYFGMSTKGGTQGVGKATTQAVVVSSVMIIVVDFLISRLTIGIFGR</sequence>
<feature type="transmembrane region" description="Helical" evidence="7">
    <location>
        <begin position="198"/>
        <end position="218"/>
    </location>
</feature>
<dbReference type="Proteomes" id="UP000182427">
    <property type="component" value="Chromosome I"/>
</dbReference>
<comment type="similarity">
    <text evidence="2 7">Belongs to the MlaE permease family.</text>
</comment>
<dbReference type="OrthoDB" id="9810518at2"/>
<keyword evidence="6 7" id="KW-0472">Membrane</keyword>
<dbReference type="RefSeq" id="WP_083344507.1">
    <property type="nucleotide sequence ID" value="NZ_LT629690.1"/>
</dbReference>
<evidence type="ECO:0000313" key="8">
    <source>
        <dbReference type="EMBL" id="SDF10557.1"/>
    </source>
</evidence>
<organism evidence="8 9">
    <name type="scientific">Terriglobus roseus</name>
    <dbReference type="NCBI Taxonomy" id="392734"/>
    <lineage>
        <taxon>Bacteria</taxon>
        <taxon>Pseudomonadati</taxon>
        <taxon>Acidobacteriota</taxon>
        <taxon>Terriglobia</taxon>
        <taxon>Terriglobales</taxon>
        <taxon>Acidobacteriaceae</taxon>
        <taxon>Terriglobus</taxon>
    </lineage>
</organism>
<keyword evidence="3" id="KW-0813">Transport</keyword>
<dbReference type="NCBIfam" id="TIGR00056">
    <property type="entry name" value="MlaE family lipid ABC transporter permease subunit"/>
    <property type="match status" value="1"/>
</dbReference>
<keyword evidence="5 7" id="KW-1133">Transmembrane helix</keyword>
<dbReference type="GO" id="GO:0005548">
    <property type="term" value="F:phospholipid transporter activity"/>
    <property type="evidence" value="ECO:0007669"/>
    <property type="project" value="TreeGrafter"/>
</dbReference>
<evidence type="ECO:0000256" key="7">
    <source>
        <dbReference type="RuleBase" id="RU362044"/>
    </source>
</evidence>
<dbReference type="PANTHER" id="PTHR30188:SF4">
    <property type="entry name" value="PROTEIN TRIGALACTOSYLDIACYLGLYCEROL 1, CHLOROPLASTIC"/>
    <property type="match status" value="1"/>
</dbReference>
<evidence type="ECO:0000256" key="3">
    <source>
        <dbReference type="ARBA" id="ARBA00022448"/>
    </source>
</evidence>